<dbReference type="EMBL" id="BSXW01012417">
    <property type="protein sequence ID" value="GMF64501.1"/>
    <property type="molecule type" value="Genomic_DNA"/>
</dbReference>
<dbReference type="AlphaFoldDB" id="A0A9W6YD35"/>
<comment type="caution">
    <text evidence="1">The sequence shown here is derived from an EMBL/GenBank/DDBJ whole genome shotgun (WGS) entry which is preliminary data.</text>
</comment>
<accession>A0A9W6YD35</accession>
<organism evidence="1 2">
    <name type="scientific">Phytophthora lilii</name>
    <dbReference type="NCBI Taxonomy" id="2077276"/>
    <lineage>
        <taxon>Eukaryota</taxon>
        <taxon>Sar</taxon>
        <taxon>Stramenopiles</taxon>
        <taxon>Oomycota</taxon>
        <taxon>Peronosporomycetes</taxon>
        <taxon>Peronosporales</taxon>
        <taxon>Peronosporaceae</taxon>
        <taxon>Phytophthora</taxon>
    </lineage>
</organism>
<dbReference type="OrthoDB" id="166763at2759"/>
<sequence length="101" mass="10951">MQAASYLGELKRGFESGLYDENTAENIGEIHFVVDFDNGKTLGFGGEKQVKNADVVSGGEGMIMVVRISGGPSVHIMPPMMIFTDAICTYPIRCGRMMSRA</sequence>
<keyword evidence="2" id="KW-1185">Reference proteome</keyword>
<gene>
    <name evidence="1" type="ORF">Plil01_001729400</name>
</gene>
<evidence type="ECO:0000313" key="1">
    <source>
        <dbReference type="EMBL" id="GMF64501.1"/>
    </source>
</evidence>
<reference evidence="1" key="1">
    <citation type="submission" date="2023-04" db="EMBL/GenBank/DDBJ databases">
        <title>Phytophthora lilii NBRC 32176.</title>
        <authorList>
            <person name="Ichikawa N."/>
            <person name="Sato H."/>
            <person name="Tonouchi N."/>
        </authorList>
    </citation>
    <scope>NUCLEOTIDE SEQUENCE</scope>
    <source>
        <strain evidence="1">NBRC 32176</strain>
    </source>
</reference>
<proteinExistence type="predicted"/>
<evidence type="ECO:0000313" key="2">
    <source>
        <dbReference type="Proteomes" id="UP001165083"/>
    </source>
</evidence>
<name>A0A9W6YD35_9STRA</name>
<protein>
    <submittedName>
        <fullName evidence="1">Unnamed protein product</fullName>
    </submittedName>
</protein>
<dbReference type="Proteomes" id="UP001165083">
    <property type="component" value="Unassembled WGS sequence"/>
</dbReference>